<dbReference type="PANTHER" id="PTHR43798:SF33">
    <property type="entry name" value="HYDROLASE, PUTATIVE (AFU_ORTHOLOGUE AFUA_2G14860)-RELATED"/>
    <property type="match status" value="1"/>
</dbReference>
<gene>
    <name evidence="2" type="ordered locus">Cpin_5402</name>
</gene>
<dbReference type="PRINTS" id="PR00111">
    <property type="entry name" value="ABHYDROLASE"/>
</dbReference>
<evidence type="ECO:0000259" key="1">
    <source>
        <dbReference type="Pfam" id="PF00561"/>
    </source>
</evidence>
<dbReference type="GO" id="GO:0016020">
    <property type="term" value="C:membrane"/>
    <property type="evidence" value="ECO:0007669"/>
    <property type="project" value="TreeGrafter"/>
</dbReference>
<evidence type="ECO:0000313" key="2">
    <source>
        <dbReference type="EMBL" id="ACU62832.1"/>
    </source>
</evidence>
<reference evidence="3" key="1">
    <citation type="submission" date="2009-08" db="EMBL/GenBank/DDBJ databases">
        <title>The complete genome of Chitinophaga pinensis DSM 2588.</title>
        <authorList>
            <consortium name="US DOE Joint Genome Institute (JGI-PGF)"/>
            <person name="Lucas S."/>
            <person name="Copeland A."/>
            <person name="Lapidus A."/>
            <person name="Glavina del Rio T."/>
            <person name="Dalin E."/>
            <person name="Tice H."/>
            <person name="Bruce D."/>
            <person name="Goodwin L."/>
            <person name="Pitluck S."/>
            <person name="Kyrpides N."/>
            <person name="Mavromatis K."/>
            <person name="Ivanova N."/>
            <person name="Mikhailova N."/>
            <person name="Sims D."/>
            <person name="Meinche L."/>
            <person name="Brettin T."/>
            <person name="Detter J.C."/>
            <person name="Han C."/>
            <person name="Larimer F."/>
            <person name="Land M."/>
            <person name="Hauser L."/>
            <person name="Markowitz V."/>
            <person name="Cheng J.-F."/>
            <person name="Hugenholtz P."/>
            <person name="Woyke T."/>
            <person name="Wu D."/>
            <person name="Spring S."/>
            <person name="Klenk H.-P."/>
            <person name="Eisen J.A."/>
        </authorList>
    </citation>
    <scope>NUCLEOTIDE SEQUENCE [LARGE SCALE GENOMIC DNA]</scope>
    <source>
        <strain evidence="3">ATCC 43595 / DSM 2588 / LMG 13176 / NBRC 15968 / NCIMB 11800 / UQM 2034</strain>
    </source>
</reference>
<keyword evidence="2" id="KW-0378">Hydrolase</keyword>
<dbReference type="KEGG" id="cpi:Cpin_5402"/>
<sequence length="234" mass="26486">MKQPLILLHGLFGGLSNWNDVIAYFGEKYDIHVPPLPIYDEHKQDILDYLVASLHDYVVANKLKDIVLVGNSLGGHVGILYAHRYATNVKSMLLTGSSGLYENNTLGSFPKRHSRTYIQERVEYTFYDAKTATPALVDEVFAIVRDNQKCFRIVKTAKTAQRNYVTKELPEINIPVLLIWGEDDNITPPAVAEEFEKMLPNVKLVYLKECGHAPMMEKPAAFNALMEQFLENGL</sequence>
<dbReference type="OrthoDB" id="9780932at2"/>
<reference evidence="2 3" key="2">
    <citation type="journal article" date="2010" name="Stand. Genomic Sci.">
        <title>Complete genome sequence of Chitinophaga pinensis type strain (UQM 2034).</title>
        <authorList>
            <person name="Glavina Del Rio T."/>
            <person name="Abt B."/>
            <person name="Spring S."/>
            <person name="Lapidus A."/>
            <person name="Nolan M."/>
            <person name="Tice H."/>
            <person name="Copeland A."/>
            <person name="Cheng J.F."/>
            <person name="Chen F."/>
            <person name="Bruce D."/>
            <person name="Goodwin L."/>
            <person name="Pitluck S."/>
            <person name="Ivanova N."/>
            <person name="Mavromatis K."/>
            <person name="Mikhailova N."/>
            <person name="Pati A."/>
            <person name="Chen A."/>
            <person name="Palaniappan K."/>
            <person name="Land M."/>
            <person name="Hauser L."/>
            <person name="Chang Y.J."/>
            <person name="Jeffries C.D."/>
            <person name="Chain P."/>
            <person name="Saunders E."/>
            <person name="Detter J.C."/>
            <person name="Brettin T."/>
            <person name="Rohde M."/>
            <person name="Goker M."/>
            <person name="Bristow J."/>
            <person name="Eisen J.A."/>
            <person name="Markowitz V."/>
            <person name="Hugenholtz P."/>
            <person name="Kyrpides N.C."/>
            <person name="Klenk H.P."/>
            <person name="Lucas S."/>
        </authorList>
    </citation>
    <scope>NUCLEOTIDE SEQUENCE [LARGE SCALE GENOMIC DNA]</scope>
    <source>
        <strain evidence="3">ATCC 43595 / DSM 2588 / LMG 13176 / NBRC 15968 / NCIMB 11800 / UQM 2034</strain>
    </source>
</reference>
<proteinExistence type="predicted"/>
<organism evidence="2 3">
    <name type="scientific">Chitinophaga pinensis (strain ATCC 43595 / DSM 2588 / LMG 13176 / NBRC 15968 / NCIMB 11800 / UQM 2034)</name>
    <dbReference type="NCBI Taxonomy" id="485918"/>
    <lineage>
        <taxon>Bacteria</taxon>
        <taxon>Pseudomonadati</taxon>
        <taxon>Bacteroidota</taxon>
        <taxon>Chitinophagia</taxon>
        <taxon>Chitinophagales</taxon>
        <taxon>Chitinophagaceae</taxon>
        <taxon>Chitinophaga</taxon>
    </lineage>
</organism>
<dbReference type="AlphaFoldDB" id="A0A979G8W2"/>
<dbReference type="Pfam" id="PF00561">
    <property type="entry name" value="Abhydrolase_1"/>
    <property type="match status" value="1"/>
</dbReference>
<dbReference type="GO" id="GO:0016787">
    <property type="term" value="F:hydrolase activity"/>
    <property type="evidence" value="ECO:0007669"/>
    <property type="project" value="UniProtKB-KW"/>
</dbReference>
<feature type="domain" description="AB hydrolase-1" evidence="1">
    <location>
        <begin position="4"/>
        <end position="219"/>
    </location>
</feature>
<dbReference type="RefSeq" id="WP_012793000.1">
    <property type="nucleotide sequence ID" value="NC_013132.1"/>
</dbReference>
<dbReference type="SUPFAM" id="SSF53474">
    <property type="entry name" value="alpha/beta-Hydrolases"/>
    <property type="match status" value="1"/>
</dbReference>
<name>A0A979G8W2_CHIPD</name>
<protein>
    <submittedName>
        <fullName evidence="2">Alpha/beta hydrolase fold protein</fullName>
    </submittedName>
</protein>
<dbReference type="InterPro" id="IPR000073">
    <property type="entry name" value="AB_hydrolase_1"/>
</dbReference>
<dbReference type="PANTHER" id="PTHR43798">
    <property type="entry name" value="MONOACYLGLYCEROL LIPASE"/>
    <property type="match status" value="1"/>
</dbReference>
<dbReference type="Gene3D" id="3.40.50.1820">
    <property type="entry name" value="alpha/beta hydrolase"/>
    <property type="match status" value="1"/>
</dbReference>
<evidence type="ECO:0000313" key="3">
    <source>
        <dbReference type="Proteomes" id="UP000002215"/>
    </source>
</evidence>
<dbReference type="EMBL" id="CP001699">
    <property type="protein sequence ID" value="ACU62832.1"/>
    <property type="molecule type" value="Genomic_DNA"/>
</dbReference>
<dbReference type="Proteomes" id="UP000002215">
    <property type="component" value="Chromosome"/>
</dbReference>
<dbReference type="InterPro" id="IPR050266">
    <property type="entry name" value="AB_hydrolase_sf"/>
</dbReference>
<dbReference type="InterPro" id="IPR029058">
    <property type="entry name" value="AB_hydrolase_fold"/>
</dbReference>
<accession>A0A979G8W2</accession>